<keyword evidence="2" id="KW-0812">Transmembrane</keyword>
<sequence>MTKVKTNLKSKLLGIIYLFSVLIILFFLFINEKGILKYLEVKGRVESLDNEIKKSEQRINKIEAELDSLKTERFKLEKTAREKYNMKRPLEKGLDVKIKNDGTQQ</sequence>
<comment type="caution">
    <text evidence="3">The sequence shown here is derived from an EMBL/GenBank/DDBJ whole genome shotgun (WGS) entry which is preliminary data.</text>
</comment>
<gene>
    <name evidence="3" type="ORF">ASZ90_003688</name>
</gene>
<feature type="coiled-coil region" evidence="1">
    <location>
        <begin position="38"/>
        <end position="79"/>
    </location>
</feature>
<evidence type="ECO:0000313" key="3">
    <source>
        <dbReference type="EMBL" id="KUG26465.1"/>
    </source>
</evidence>
<organism evidence="3">
    <name type="scientific">hydrocarbon metagenome</name>
    <dbReference type="NCBI Taxonomy" id="938273"/>
    <lineage>
        <taxon>unclassified sequences</taxon>
        <taxon>metagenomes</taxon>
        <taxon>ecological metagenomes</taxon>
    </lineage>
</organism>
<accession>A0A0W8G069</accession>
<keyword evidence="2" id="KW-1133">Transmembrane helix</keyword>
<protein>
    <recommendedName>
        <fullName evidence="4">Septum formation initiator family protein</fullName>
    </recommendedName>
</protein>
<dbReference type="EMBL" id="LNQE01000459">
    <property type="protein sequence ID" value="KUG26465.1"/>
    <property type="molecule type" value="Genomic_DNA"/>
</dbReference>
<dbReference type="Pfam" id="PF04977">
    <property type="entry name" value="DivIC"/>
    <property type="match status" value="1"/>
</dbReference>
<name>A0A0W8G069_9ZZZZ</name>
<evidence type="ECO:0000256" key="1">
    <source>
        <dbReference type="SAM" id="Coils"/>
    </source>
</evidence>
<dbReference type="AlphaFoldDB" id="A0A0W8G069"/>
<evidence type="ECO:0008006" key="4">
    <source>
        <dbReference type="Google" id="ProtNLM"/>
    </source>
</evidence>
<evidence type="ECO:0000256" key="2">
    <source>
        <dbReference type="SAM" id="Phobius"/>
    </source>
</evidence>
<keyword evidence="2" id="KW-0472">Membrane</keyword>
<reference evidence="3" key="1">
    <citation type="journal article" date="2015" name="Proc. Natl. Acad. Sci. U.S.A.">
        <title>Networks of energetic and metabolic interactions define dynamics in microbial communities.</title>
        <authorList>
            <person name="Embree M."/>
            <person name="Liu J.K."/>
            <person name="Al-Bassam M.M."/>
            <person name="Zengler K."/>
        </authorList>
    </citation>
    <scope>NUCLEOTIDE SEQUENCE</scope>
</reference>
<proteinExistence type="predicted"/>
<keyword evidence="1" id="KW-0175">Coiled coil</keyword>
<dbReference type="InterPro" id="IPR007060">
    <property type="entry name" value="FtsL/DivIC"/>
</dbReference>
<feature type="transmembrane region" description="Helical" evidence="2">
    <location>
        <begin position="12"/>
        <end position="30"/>
    </location>
</feature>